<dbReference type="PANTHER" id="PTHR33564">
    <property type="entry name" value="TRANSMEMBRANE PROTEIN"/>
    <property type="match status" value="1"/>
</dbReference>
<protein>
    <recommendedName>
        <fullName evidence="4">Transmembrane protein</fullName>
    </recommendedName>
</protein>
<dbReference type="EMBL" id="JAUJYO010000022">
    <property type="protein sequence ID" value="KAK1281826.1"/>
    <property type="molecule type" value="Genomic_DNA"/>
</dbReference>
<comment type="caution">
    <text evidence="2">The sequence shown here is derived from an EMBL/GenBank/DDBJ whole genome shotgun (WGS) entry which is preliminary data.</text>
</comment>
<accession>A0AAV9BZQ2</accession>
<keyword evidence="3" id="KW-1185">Reference proteome</keyword>
<name>A0AAV9BZQ2_ACOCL</name>
<dbReference type="AlphaFoldDB" id="A0AAV9BZQ2"/>
<organism evidence="2 3">
    <name type="scientific">Acorus calamus</name>
    <name type="common">Sweet flag</name>
    <dbReference type="NCBI Taxonomy" id="4465"/>
    <lineage>
        <taxon>Eukaryota</taxon>
        <taxon>Viridiplantae</taxon>
        <taxon>Streptophyta</taxon>
        <taxon>Embryophyta</taxon>
        <taxon>Tracheophyta</taxon>
        <taxon>Spermatophyta</taxon>
        <taxon>Magnoliopsida</taxon>
        <taxon>Liliopsida</taxon>
        <taxon>Acoraceae</taxon>
        <taxon>Acorus</taxon>
    </lineage>
</organism>
<keyword evidence="1" id="KW-0472">Membrane</keyword>
<keyword evidence="1" id="KW-0812">Transmembrane</keyword>
<gene>
    <name evidence="2" type="ORF">QJS10_CPB22g01118</name>
</gene>
<reference evidence="2" key="1">
    <citation type="journal article" date="2023" name="Nat. Commun.">
        <title>Diploid and tetraploid genomes of Acorus and the evolution of monocots.</title>
        <authorList>
            <person name="Ma L."/>
            <person name="Liu K.W."/>
            <person name="Li Z."/>
            <person name="Hsiao Y.Y."/>
            <person name="Qi Y."/>
            <person name="Fu T."/>
            <person name="Tang G.D."/>
            <person name="Zhang D."/>
            <person name="Sun W.H."/>
            <person name="Liu D.K."/>
            <person name="Li Y."/>
            <person name="Chen G.Z."/>
            <person name="Liu X.D."/>
            <person name="Liao X.Y."/>
            <person name="Jiang Y.T."/>
            <person name="Yu X."/>
            <person name="Hao Y."/>
            <person name="Huang J."/>
            <person name="Zhao X.W."/>
            <person name="Ke S."/>
            <person name="Chen Y.Y."/>
            <person name="Wu W.L."/>
            <person name="Hsu J.L."/>
            <person name="Lin Y.F."/>
            <person name="Huang M.D."/>
            <person name="Li C.Y."/>
            <person name="Huang L."/>
            <person name="Wang Z.W."/>
            <person name="Zhao X."/>
            <person name="Zhong W.Y."/>
            <person name="Peng D.H."/>
            <person name="Ahmad S."/>
            <person name="Lan S."/>
            <person name="Zhang J.S."/>
            <person name="Tsai W.C."/>
            <person name="Van de Peer Y."/>
            <person name="Liu Z.J."/>
        </authorList>
    </citation>
    <scope>NUCLEOTIDE SEQUENCE</scope>
    <source>
        <strain evidence="2">CP</strain>
    </source>
</reference>
<sequence>MRTQRQEKNLPPQNSFLSLSLSLFLSVLFINMSSIGSSQGMVLATAMAVSGTVILFALRRSTKPLKTTEFTNITSSRPNLQPCISSDTKKRQRSKNKKRVHFADNLIEDSDDLDTKESLEIDSPIASNIEEEHYPVRDHRMPANRAVLYNGILQDRLQRMACSY</sequence>
<keyword evidence="1" id="KW-1133">Transmembrane helix</keyword>
<evidence type="ECO:0000313" key="2">
    <source>
        <dbReference type="EMBL" id="KAK1281826.1"/>
    </source>
</evidence>
<evidence type="ECO:0008006" key="4">
    <source>
        <dbReference type="Google" id="ProtNLM"/>
    </source>
</evidence>
<dbReference type="Proteomes" id="UP001180020">
    <property type="component" value="Unassembled WGS sequence"/>
</dbReference>
<proteinExistence type="predicted"/>
<feature type="transmembrane region" description="Helical" evidence="1">
    <location>
        <begin position="16"/>
        <end position="35"/>
    </location>
</feature>
<dbReference type="PANTHER" id="PTHR33564:SF11">
    <property type="entry name" value="OS06G0604600 PROTEIN"/>
    <property type="match status" value="1"/>
</dbReference>
<feature type="transmembrane region" description="Helical" evidence="1">
    <location>
        <begin position="41"/>
        <end position="58"/>
    </location>
</feature>
<evidence type="ECO:0000256" key="1">
    <source>
        <dbReference type="SAM" id="Phobius"/>
    </source>
</evidence>
<reference evidence="2" key="2">
    <citation type="submission" date="2023-06" db="EMBL/GenBank/DDBJ databases">
        <authorList>
            <person name="Ma L."/>
            <person name="Liu K.-W."/>
            <person name="Li Z."/>
            <person name="Hsiao Y.-Y."/>
            <person name="Qi Y."/>
            <person name="Fu T."/>
            <person name="Tang G."/>
            <person name="Zhang D."/>
            <person name="Sun W.-H."/>
            <person name="Liu D.-K."/>
            <person name="Li Y."/>
            <person name="Chen G.-Z."/>
            <person name="Liu X.-D."/>
            <person name="Liao X.-Y."/>
            <person name="Jiang Y.-T."/>
            <person name="Yu X."/>
            <person name="Hao Y."/>
            <person name="Huang J."/>
            <person name="Zhao X.-W."/>
            <person name="Ke S."/>
            <person name="Chen Y.-Y."/>
            <person name="Wu W.-L."/>
            <person name="Hsu J.-L."/>
            <person name="Lin Y.-F."/>
            <person name="Huang M.-D."/>
            <person name="Li C.-Y."/>
            <person name="Huang L."/>
            <person name="Wang Z.-W."/>
            <person name="Zhao X."/>
            <person name="Zhong W.-Y."/>
            <person name="Peng D.-H."/>
            <person name="Ahmad S."/>
            <person name="Lan S."/>
            <person name="Zhang J.-S."/>
            <person name="Tsai W.-C."/>
            <person name="Van De Peer Y."/>
            <person name="Liu Z.-J."/>
        </authorList>
    </citation>
    <scope>NUCLEOTIDE SEQUENCE</scope>
    <source>
        <strain evidence="2">CP</strain>
        <tissue evidence="2">Leaves</tissue>
    </source>
</reference>
<evidence type="ECO:0000313" key="3">
    <source>
        <dbReference type="Proteomes" id="UP001180020"/>
    </source>
</evidence>